<dbReference type="Gene3D" id="6.10.340.10">
    <property type="match status" value="1"/>
</dbReference>
<evidence type="ECO:0000313" key="8">
    <source>
        <dbReference type="Proteomes" id="UP001184150"/>
    </source>
</evidence>
<dbReference type="PANTHER" id="PTHR45138:SF9">
    <property type="entry name" value="DIGUANYLATE CYCLASE DGCM-RELATED"/>
    <property type="match status" value="1"/>
</dbReference>
<sequence length="610" mass="66060">MVGSLSHRIVLLCAALAGLIVILAGALLTVTVQMHNDLGWLDHSSRVLRTANHALGSLRVAESGQRGFTLTHNPDFARAVGPALAAARRDSAELVTLTTDNGEQNERARQLQVLVNGRADTLEATANLARRGAFDQARQATAAGRGLELMQLVDAKVNDLLLDERALAGDRMAAVEQLLRVTRWLVILGTPLTLLMLALVARSLILRIRRPVGAMLAVMGDLGAGQRHARISGEMGSREFERLASGYNAMADELQRAVANQAEAAENLRAANAALSHNADTLRERGEVIEILGGMAHRMQAARTDDELAAIIRVFVPRVLPQIPGALFVHNNSRNLLVPTATWGGLESEQTGFAPEECWALRRGQSHYVDEPGSDIVCPHVGAGADHYHCEPLLAGGEVIGVLYLKGTIGTENRFRLAVLSENIASALVNHRLQRGLREQTIRDPLTGLFNRRYLEETLALEMARASRSGAPLTVVMCDIDHFKRFNDEFGHDAGDQVLQTVAAELRRRFRDGDVVCRFGGEEFVVIAPATDANVLSARVEEVRQAISLLTVRQGERALGSVTMSFGLATWAPGMDREGIALLKAADAALYAAKRDGRNRLVIDPQALAA</sequence>
<dbReference type="InterPro" id="IPR050469">
    <property type="entry name" value="Diguanylate_Cyclase"/>
</dbReference>
<feature type="coiled-coil region" evidence="3">
    <location>
        <begin position="251"/>
        <end position="285"/>
    </location>
</feature>
<evidence type="ECO:0000259" key="6">
    <source>
        <dbReference type="PROSITE" id="PS50887"/>
    </source>
</evidence>
<dbReference type="InterPro" id="IPR000160">
    <property type="entry name" value="GGDEF_dom"/>
</dbReference>
<dbReference type="SMART" id="SM00267">
    <property type="entry name" value="GGDEF"/>
    <property type="match status" value="1"/>
</dbReference>
<dbReference type="Pfam" id="PF05227">
    <property type="entry name" value="CHASE3"/>
    <property type="match status" value="1"/>
</dbReference>
<dbReference type="SMART" id="SM00304">
    <property type="entry name" value="HAMP"/>
    <property type="match status" value="1"/>
</dbReference>
<dbReference type="Pfam" id="PF00990">
    <property type="entry name" value="GGDEF"/>
    <property type="match status" value="1"/>
</dbReference>
<dbReference type="PROSITE" id="PS50887">
    <property type="entry name" value="GGDEF"/>
    <property type="match status" value="1"/>
</dbReference>
<keyword evidence="4" id="KW-0472">Membrane</keyword>
<dbReference type="RefSeq" id="WP_309804924.1">
    <property type="nucleotide sequence ID" value="NZ_JAVDRD010000003.1"/>
</dbReference>
<evidence type="ECO:0000259" key="5">
    <source>
        <dbReference type="PROSITE" id="PS50885"/>
    </source>
</evidence>
<comment type="caution">
    <text evidence="7">The sequence shown here is derived from an EMBL/GenBank/DDBJ whole genome shotgun (WGS) entry which is preliminary data.</text>
</comment>
<keyword evidence="4" id="KW-0812">Transmembrane</keyword>
<dbReference type="Gene3D" id="3.30.70.270">
    <property type="match status" value="1"/>
</dbReference>
<name>A0ABU1MLK0_9SPHN</name>
<dbReference type="EMBL" id="JAVDRD010000003">
    <property type="protein sequence ID" value="MDR6510906.1"/>
    <property type="molecule type" value="Genomic_DNA"/>
</dbReference>
<dbReference type="SUPFAM" id="SSF158472">
    <property type="entry name" value="HAMP domain-like"/>
    <property type="match status" value="1"/>
</dbReference>
<dbReference type="SUPFAM" id="SSF55781">
    <property type="entry name" value="GAF domain-like"/>
    <property type="match status" value="1"/>
</dbReference>
<evidence type="ECO:0000256" key="4">
    <source>
        <dbReference type="SAM" id="Phobius"/>
    </source>
</evidence>
<dbReference type="InterPro" id="IPR029016">
    <property type="entry name" value="GAF-like_dom_sf"/>
</dbReference>
<dbReference type="Gene3D" id="3.30.450.40">
    <property type="match status" value="1"/>
</dbReference>
<keyword evidence="3" id="KW-0175">Coiled coil</keyword>
<dbReference type="PANTHER" id="PTHR45138">
    <property type="entry name" value="REGULATORY COMPONENTS OF SENSORY TRANSDUCTION SYSTEM"/>
    <property type="match status" value="1"/>
</dbReference>
<reference evidence="7 8" key="1">
    <citation type="submission" date="2023-07" db="EMBL/GenBank/DDBJ databases">
        <title>Sorghum-associated microbial communities from plants grown in Nebraska, USA.</title>
        <authorList>
            <person name="Schachtman D."/>
        </authorList>
    </citation>
    <scope>NUCLEOTIDE SEQUENCE [LARGE SCALE GENOMIC DNA]</scope>
    <source>
        <strain evidence="7 8">DS1027</strain>
    </source>
</reference>
<dbReference type="EC" id="2.7.7.65" evidence="1"/>
<dbReference type="Proteomes" id="UP001184150">
    <property type="component" value="Unassembled WGS sequence"/>
</dbReference>
<gene>
    <name evidence="7" type="ORF">J2792_001772</name>
</gene>
<evidence type="ECO:0000256" key="3">
    <source>
        <dbReference type="SAM" id="Coils"/>
    </source>
</evidence>
<evidence type="ECO:0000313" key="7">
    <source>
        <dbReference type="EMBL" id="MDR6510906.1"/>
    </source>
</evidence>
<dbReference type="SUPFAM" id="SSF55073">
    <property type="entry name" value="Nucleotide cyclase"/>
    <property type="match status" value="1"/>
</dbReference>
<dbReference type="Pfam" id="PF00672">
    <property type="entry name" value="HAMP"/>
    <property type="match status" value="1"/>
</dbReference>
<evidence type="ECO:0000256" key="2">
    <source>
        <dbReference type="ARBA" id="ARBA00034247"/>
    </source>
</evidence>
<dbReference type="InterPro" id="IPR043128">
    <property type="entry name" value="Rev_trsase/Diguanyl_cyclase"/>
</dbReference>
<accession>A0ABU1MLK0</accession>
<feature type="transmembrane region" description="Helical" evidence="4">
    <location>
        <begin position="184"/>
        <end position="205"/>
    </location>
</feature>
<feature type="domain" description="GGDEF" evidence="6">
    <location>
        <begin position="471"/>
        <end position="606"/>
    </location>
</feature>
<dbReference type="NCBIfam" id="TIGR00254">
    <property type="entry name" value="GGDEF"/>
    <property type="match status" value="1"/>
</dbReference>
<comment type="catalytic activity">
    <reaction evidence="2">
        <text>2 GTP = 3',3'-c-di-GMP + 2 diphosphate</text>
        <dbReference type="Rhea" id="RHEA:24898"/>
        <dbReference type="ChEBI" id="CHEBI:33019"/>
        <dbReference type="ChEBI" id="CHEBI:37565"/>
        <dbReference type="ChEBI" id="CHEBI:58805"/>
        <dbReference type="EC" id="2.7.7.65"/>
    </reaction>
</comment>
<feature type="domain" description="HAMP" evidence="5">
    <location>
        <begin position="206"/>
        <end position="259"/>
    </location>
</feature>
<keyword evidence="8" id="KW-1185">Reference proteome</keyword>
<dbReference type="InterPro" id="IPR029787">
    <property type="entry name" value="Nucleotide_cyclase"/>
</dbReference>
<organism evidence="7 8">
    <name type="scientific">Novosphingobium capsulatum</name>
    <dbReference type="NCBI Taxonomy" id="13688"/>
    <lineage>
        <taxon>Bacteria</taxon>
        <taxon>Pseudomonadati</taxon>
        <taxon>Pseudomonadota</taxon>
        <taxon>Alphaproteobacteria</taxon>
        <taxon>Sphingomonadales</taxon>
        <taxon>Sphingomonadaceae</taxon>
        <taxon>Novosphingobium</taxon>
    </lineage>
</organism>
<dbReference type="CDD" id="cd19410">
    <property type="entry name" value="HK9-like_sensor"/>
    <property type="match status" value="1"/>
</dbReference>
<evidence type="ECO:0000256" key="1">
    <source>
        <dbReference type="ARBA" id="ARBA00012528"/>
    </source>
</evidence>
<dbReference type="CDD" id="cd01949">
    <property type="entry name" value="GGDEF"/>
    <property type="match status" value="1"/>
</dbReference>
<dbReference type="InterPro" id="IPR003660">
    <property type="entry name" value="HAMP_dom"/>
</dbReference>
<proteinExistence type="predicted"/>
<dbReference type="InterPro" id="IPR007891">
    <property type="entry name" value="CHASE3"/>
</dbReference>
<protein>
    <recommendedName>
        <fullName evidence="1">diguanylate cyclase</fullName>
        <ecNumber evidence="1">2.7.7.65</ecNumber>
    </recommendedName>
</protein>
<keyword evidence="4" id="KW-1133">Transmembrane helix</keyword>
<dbReference type="PROSITE" id="PS50885">
    <property type="entry name" value="HAMP"/>
    <property type="match status" value="1"/>
</dbReference>